<proteinExistence type="predicted"/>
<dbReference type="PRINTS" id="PR01590">
    <property type="entry name" value="HTHFIS"/>
</dbReference>
<dbReference type="InterPro" id="IPR009057">
    <property type="entry name" value="Homeodomain-like_sf"/>
</dbReference>
<dbReference type="SUPFAM" id="SSF46689">
    <property type="entry name" value="Homeodomain-like"/>
    <property type="match status" value="1"/>
</dbReference>
<protein>
    <submittedName>
        <fullName evidence="8">PAS domain S-box-containing protein</fullName>
    </submittedName>
</protein>
<evidence type="ECO:0000256" key="1">
    <source>
        <dbReference type="ARBA" id="ARBA00022741"/>
    </source>
</evidence>
<dbReference type="InterPro" id="IPR058031">
    <property type="entry name" value="AAA_lid_NorR"/>
</dbReference>
<keyword evidence="3" id="KW-0805">Transcription regulation</keyword>
<evidence type="ECO:0000313" key="8">
    <source>
        <dbReference type="EMBL" id="SKC37213.1"/>
    </source>
</evidence>
<dbReference type="Gene3D" id="1.10.8.60">
    <property type="match status" value="1"/>
</dbReference>
<reference evidence="9" key="1">
    <citation type="submission" date="2017-02" db="EMBL/GenBank/DDBJ databases">
        <authorList>
            <person name="Varghese N."/>
            <person name="Submissions S."/>
        </authorList>
    </citation>
    <scope>NUCLEOTIDE SEQUENCE [LARGE SCALE GENOMIC DNA]</scope>
    <source>
        <strain evidence="9">M1</strain>
    </source>
</reference>
<dbReference type="GO" id="GO:0005524">
    <property type="term" value="F:ATP binding"/>
    <property type="evidence" value="ECO:0007669"/>
    <property type="project" value="UniProtKB-KW"/>
</dbReference>
<dbReference type="Pfam" id="PF13426">
    <property type="entry name" value="PAS_9"/>
    <property type="match status" value="1"/>
</dbReference>
<dbReference type="PANTHER" id="PTHR32071:SF57">
    <property type="entry name" value="C4-DICARBOXYLATE TRANSPORT TRANSCRIPTIONAL REGULATORY PROTEIN DCTD"/>
    <property type="match status" value="1"/>
</dbReference>
<dbReference type="InterPro" id="IPR025944">
    <property type="entry name" value="Sigma_54_int_dom_CS"/>
</dbReference>
<organism evidence="8 9">
    <name type="scientific">Maledivibacter halophilus</name>
    <dbReference type="NCBI Taxonomy" id="36842"/>
    <lineage>
        <taxon>Bacteria</taxon>
        <taxon>Bacillati</taxon>
        <taxon>Bacillota</taxon>
        <taxon>Clostridia</taxon>
        <taxon>Peptostreptococcales</taxon>
        <taxon>Caminicellaceae</taxon>
        <taxon>Maledivibacter</taxon>
    </lineage>
</organism>
<dbReference type="InterPro" id="IPR035965">
    <property type="entry name" value="PAS-like_dom_sf"/>
</dbReference>
<dbReference type="PROSITE" id="PS50045">
    <property type="entry name" value="SIGMA54_INTERACT_4"/>
    <property type="match status" value="1"/>
</dbReference>
<keyword evidence="1" id="KW-0547">Nucleotide-binding</keyword>
<dbReference type="FunFam" id="3.40.50.300:FF:000006">
    <property type="entry name" value="DNA-binding transcriptional regulator NtrC"/>
    <property type="match status" value="1"/>
</dbReference>
<name>A0A1T5IDW5_9FIRM</name>
<accession>A0A1T5IDW5</accession>
<dbReference type="Gene3D" id="1.10.10.60">
    <property type="entry name" value="Homeodomain-like"/>
    <property type="match status" value="1"/>
</dbReference>
<evidence type="ECO:0000256" key="4">
    <source>
        <dbReference type="ARBA" id="ARBA00023125"/>
    </source>
</evidence>
<dbReference type="SMART" id="SM00382">
    <property type="entry name" value="AAA"/>
    <property type="match status" value="1"/>
</dbReference>
<dbReference type="InterPro" id="IPR027417">
    <property type="entry name" value="P-loop_NTPase"/>
</dbReference>
<dbReference type="SUPFAM" id="SSF52540">
    <property type="entry name" value="P-loop containing nucleoside triphosphate hydrolases"/>
    <property type="match status" value="1"/>
</dbReference>
<dbReference type="SMART" id="SM00091">
    <property type="entry name" value="PAS"/>
    <property type="match status" value="1"/>
</dbReference>
<dbReference type="InterPro" id="IPR025943">
    <property type="entry name" value="Sigma_54_int_dom_ATP-bd_2"/>
</dbReference>
<sequence length="587" mass="67693">MLMIKLLKNFLNENTKLTKKHHEVNKSFKEIISFFNIITSTILEEDMMILFMDSEMIIRSVFLYEGKGLKVLENKTLNIDDKLIEEKVFIKTYKGNSIYCYISKEFTEKYNNCKYRFAIISLKSDNRKYKKFIEKINYSILNLLTYDNEKYSSYENLLMYLDAIDDGISACDSNGILRYINESACKIIGAKKEEMINKKLDLLTNNAILSQVIKTGKTYMDFEYFLEYNKKTFHLMNSAYPVYAKNKNIIGGIDIFRRIKRSMKVASDLAGYEAVYRFENFIGKSKVFNDSKELAKKFARNDKNILILGESGTGKELFAQAIHNYSHRSNGPFVAINCASFPKDLFDSELFGYDEGAFTGARKGGKLGKFELASGGTLFLDEIGEMPIHLQAKLLRVLETKSISRIGSNKKIDVNIRIIAATNRNLEKMVNNNNFRGDLYYRLKVLYLILPPLVKRGKDIIELTNYFIDKYSKDSDRKVKGMDKEAEKLLLSYDWPGNIRELENIIALSLFICDGEYINKEHLVKAGLKDKNKYSTETINPSKKLSDINRELIIKTLEKTKGNKKRAAEILGVSRNTIYRTLKKNNS</sequence>
<dbReference type="GO" id="GO:0006355">
    <property type="term" value="P:regulation of DNA-templated transcription"/>
    <property type="evidence" value="ECO:0007669"/>
    <property type="project" value="InterPro"/>
</dbReference>
<dbReference type="PANTHER" id="PTHR32071">
    <property type="entry name" value="TRANSCRIPTIONAL REGULATORY PROTEIN"/>
    <property type="match status" value="1"/>
</dbReference>
<dbReference type="SUPFAM" id="SSF55785">
    <property type="entry name" value="PYP-like sensor domain (PAS domain)"/>
    <property type="match status" value="1"/>
</dbReference>
<keyword evidence="4" id="KW-0238">DNA-binding</keyword>
<dbReference type="Pfam" id="PF25601">
    <property type="entry name" value="AAA_lid_14"/>
    <property type="match status" value="1"/>
</dbReference>
<dbReference type="STRING" id="36842.SAMN02194393_00255"/>
<dbReference type="CDD" id="cd00130">
    <property type="entry name" value="PAS"/>
    <property type="match status" value="1"/>
</dbReference>
<dbReference type="GO" id="GO:0043565">
    <property type="term" value="F:sequence-specific DNA binding"/>
    <property type="evidence" value="ECO:0007669"/>
    <property type="project" value="InterPro"/>
</dbReference>
<gene>
    <name evidence="8" type="ORF">SAMN02194393_00255</name>
</gene>
<dbReference type="Gene3D" id="3.30.450.20">
    <property type="entry name" value="PAS domain"/>
    <property type="match status" value="1"/>
</dbReference>
<dbReference type="InterPro" id="IPR002078">
    <property type="entry name" value="Sigma_54_int"/>
</dbReference>
<keyword evidence="9" id="KW-1185">Reference proteome</keyword>
<dbReference type="PROSITE" id="PS50112">
    <property type="entry name" value="PAS"/>
    <property type="match status" value="1"/>
</dbReference>
<dbReference type="Pfam" id="PF02954">
    <property type="entry name" value="HTH_8"/>
    <property type="match status" value="1"/>
</dbReference>
<dbReference type="CDD" id="cd00009">
    <property type="entry name" value="AAA"/>
    <property type="match status" value="1"/>
</dbReference>
<feature type="domain" description="Sigma-54 factor interaction" evidence="6">
    <location>
        <begin position="281"/>
        <end position="511"/>
    </location>
</feature>
<dbReference type="EMBL" id="FUZT01000001">
    <property type="protein sequence ID" value="SKC37213.1"/>
    <property type="molecule type" value="Genomic_DNA"/>
</dbReference>
<dbReference type="OrthoDB" id="9803970at2"/>
<dbReference type="InterPro" id="IPR025662">
    <property type="entry name" value="Sigma_54_int_dom_ATP-bd_1"/>
</dbReference>
<dbReference type="InterPro" id="IPR003593">
    <property type="entry name" value="AAA+_ATPase"/>
</dbReference>
<dbReference type="AlphaFoldDB" id="A0A1T5IDW5"/>
<dbReference type="PROSITE" id="PS00675">
    <property type="entry name" value="SIGMA54_INTERACT_1"/>
    <property type="match status" value="1"/>
</dbReference>
<dbReference type="Pfam" id="PF00158">
    <property type="entry name" value="Sigma54_activat"/>
    <property type="match status" value="1"/>
</dbReference>
<dbReference type="Gene3D" id="3.40.50.300">
    <property type="entry name" value="P-loop containing nucleotide triphosphate hydrolases"/>
    <property type="match status" value="1"/>
</dbReference>
<dbReference type="PROSITE" id="PS00688">
    <property type="entry name" value="SIGMA54_INTERACT_3"/>
    <property type="match status" value="1"/>
</dbReference>
<evidence type="ECO:0000259" key="6">
    <source>
        <dbReference type="PROSITE" id="PS50045"/>
    </source>
</evidence>
<evidence type="ECO:0000313" key="9">
    <source>
        <dbReference type="Proteomes" id="UP000190285"/>
    </source>
</evidence>
<dbReference type="PROSITE" id="PS00676">
    <property type="entry name" value="SIGMA54_INTERACT_2"/>
    <property type="match status" value="1"/>
</dbReference>
<evidence type="ECO:0000256" key="3">
    <source>
        <dbReference type="ARBA" id="ARBA00023015"/>
    </source>
</evidence>
<dbReference type="InterPro" id="IPR002197">
    <property type="entry name" value="HTH_Fis"/>
</dbReference>
<dbReference type="Proteomes" id="UP000190285">
    <property type="component" value="Unassembled WGS sequence"/>
</dbReference>
<dbReference type="NCBIfam" id="TIGR00229">
    <property type="entry name" value="sensory_box"/>
    <property type="match status" value="1"/>
</dbReference>
<dbReference type="InterPro" id="IPR000014">
    <property type="entry name" value="PAS"/>
</dbReference>
<evidence type="ECO:0000259" key="7">
    <source>
        <dbReference type="PROSITE" id="PS50112"/>
    </source>
</evidence>
<feature type="domain" description="PAS" evidence="7">
    <location>
        <begin position="153"/>
        <end position="203"/>
    </location>
</feature>
<evidence type="ECO:0000256" key="2">
    <source>
        <dbReference type="ARBA" id="ARBA00022840"/>
    </source>
</evidence>
<keyword evidence="2" id="KW-0067">ATP-binding</keyword>
<evidence type="ECO:0000256" key="5">
    <source>
        <dbReference type="ARBA" id="ARBA00023163"/>
    </source>
</evidence>
<keyword evidence="5" id="KW-0804">Transcription</keyword>